<proteinExistence type="predicted"/>
<evidence type="ECO:0000259" key="1">
    <source>
        <dbReference type="Pfam" id="PF13847"/>
    </source>
</evidence>
<dbReference type="GO" id="GO:0008168">
    <property type="term" value="F:methyltransferase activity"/>
    <property type="evidence" value="ECO:0007669"/>
    <property type="project" value="UniProtKB-KW"/>
</dbReference>
<dbReference type="STRING" id="1033810.HLPCO_002436"/>
<dbReference type="AlphaFoldDB" id="U2FJW8"/>
<keyword evidence="2" id="KW-0489">Methyltransferase</keyword>
<dbReference type="Gene3D" id="3.40.50.150">
    <property type="entry name" value="Vaccinia Virus protein VP39"/>
    <property type="match status" value="1"/>
</dbReference>
<organism evidence="2 3">
    <name type="scientific">Haloplasma contractile SSD-17B</name>
    <dbReference type="NCBI Taxonomy" id="1033810"/>
    <lineage>
        <taxon>Bacteria</taxon>
        <taxon>Bacillati</taxon>
        <taxon>Mycoplasmatota</taxon>
        <taxon>Mollicutes</taxon>
        <taxon>Haloplasmatales</taxon>
        <taxon>Haloplasmataceae</taxon>
        <taxon>Haloplasma</taxon>
    </lineage>
</organism>
<evidence type="ECO:0000313" key="3">
    <source>
        <dbReference type="Proteomes" id="UP000005707"/>
    </source>
</evidence>
<gene>
    <name evidence="2" type="ORF">HLPCO_002436</name>
</gene>
<dbReference type="OrthoDB" id="5522265at2"/>
<dbReference type="EMBL" id="AFNU02000010">
    <property type="protein sequence ID" value="ERJ11524.1"/>
    <property type="molecule type" value="Genomic_DNA"/>
</dbReference>
<dbReference type="PANTHER" id="PTHR43591">
    <property type="entry name" value="METHYLTRANSFERASE"/>
    <property type="match status" value="1"/>
</dbReference>
<evidence type="ECO:0000313" key="2">
    <source>
        <dbReference type="EMBL" id="ERJ11524.1"/>
    </source>
</evidence>
<dbReference type="InterPro" id="IPR025714">
    <property type="entry name" value="Methyltranfer_dom"/>
</dbReference>
<name>U2FJW8_9MOLU</name>
<sequence>MNKVWSEEIQGINTLDLSRELRFRDDRKDLFLTLLGITSELTVVDIGCGPGTLTRKLSKWLGPNATIIGIDRDINFINYAREKADKHHENITYIEGDALNLPLKDNSVDASVSHTVIEHVPNKEFLLEQKRICRPGGRVSVMFARPDKYIRTESVETPQLTKRETELMTKLFSHNSSDVDRKYNIGTYWPDSIELPKLFEKLGFKQVFVDAIAVPIAIDDSRLIEHEKIVMVENEKRQLLETIHLELNSYKTLTVAEAKDLKRLIDERFNKRIKQIQNGFKLWDYTITLTQIVSGIV</sequence>
<reference evidence="2 3" key="2">
    <citation type="journal article" date="2013" name="PLoS ONE">
        <title>INDIGO - INtegrated Data Warehouse of MIcrobial GenOmes with Examples from the Red Sea Extremophiles.</title>
        <authorList>
            <person name="Alam I."/>
            <person name="Antunes A."/>
            <person name="Kamau A.A."/>
            <person name="Ba Alawi W."/>
            <person name="Kalkatawi M."/>
            <person name="Stingl U."/>
            <person name="Bajic V.B."/>
        </authorList>
    </citation>
    <scope>NUCLEOTIDE SEQUENCE [LARGE SCALE GENOMIC DNA]</scope>
    <source>
        <strain evidence="2 3">SSD-17B</strain>
    </source>
</reference>
<dbReference type="FunCoup" id="U2FJW8">
    <property type="interactions" value="438"/>
</dbReference>
<keyword evidence="2" id="KW-0808">Transferase</keyword>
<dbReference type="GO" id="GO:0032259">
    <property type="term" value="P:methylation"/>
    <property type="evidence" value="ECO:0007669"/>
    <property type="project" value="UniProtKB-KW"/>
</dbReference>
<comment type="caution">
    <text evidence="2">The sequence shown here is derived from an EMBL/GenBank/DDBJ whole genome shotgun (WGS) entry which is preliminary data.</text>
</comment>
<dbReference type="SUPFAM" id="SSF53335">
    <property type="entry name" value="S-adenosyl-L-methionine-dependent methyltransferases"/>
    <property type="match status" value="1"/>
</dbReference>
<accession>U2FJW8</accession>
<dbReference type="RefSeq" id="WP_008827082.1">
    <property type="nucleotide sequence ID" value="NZ_AFNU02000010.1"/>
</dbReference>
<dbReference type="Proteomes" id="UP000005707">
    <property type="component" value="Unassembled WGS sequence"/>
</dbReference>
<keyword evidence="3" id="KW-1185">Reference proteome</keyword>
<dbReference type="eggNOG" id="COG2226">
    <property type="taxonomic scope" value="Bacteria"/>
</dbReference>
<feature type="domain" description="Methyltransferase" evidence="1">
    <location>
        <begin position="38"/>
        <end position="164"/>
    </location>
</feature>
<protein>
    <submittedName>
        <fullName evidence="2">SAM-dependent methyltransferase in polysaccharide biosynthesis locu protein</fullName>
    </submittedName>
</protein>
<reference evidence="2 3" key="1">
    <citation type="journal article" date="2011" name="J. Bacteriol.">
        <title>Genome sequence of Haloplasma contractile, an unusual contractile bacterium from a deep-sea anoxic brine lake.</title>
        <authorList>
            <person name="Antunes A."/>
            <person name="Alam I."/>
            <person name="El Dorry H."/>
            <person name="Siam R."/>
            <person name="Robertson A."/>
            <person name="Bajic V.B."/>
            <person name="Stingl U."/>
        </authorList>
    </citation>
    <scope>NUCLEOTIDE SEQUENCE [LARGE SCALE GENOMIC DNA]</scope>
    <source>
        <strain evidence="2 3">SSD-17B</strain>
    </source>
</reference>
<dbReference type="InParanoid" id="U2FJW8"/>
<dbReference type="Pfam" id="PF13847">
    <property type="entry name" value="Methyltransf_31"/>
    <property type="match status" value="1"/>
</dbReference>
<dbReference type="InterPro" id="IPR029063">
    <property type="entry name" value="SAM-dependent_MTases_sf"/>
</dbReference>
<dbReference type="CDD" id="cd02440">
    <property type="entry name" value="AdoMet_MTases"/>
    <property type="match status" value="1"/>
</dbReference>